<accession>A0ACC5VR58</accession>
<gene>
    <name evidence="1" type="ORF">HW452_01430</name>
</gene>
<sequence>MNSNALRLIKLFYNGEAIAKEAFLGAIISLILSKDVFANNTQVFDYINEVFGVSYLPYLVRSRTLMSARLTRHIILFDKKDVRKHSLLTYNYIIQRLSQEENSEMINLSIVKGKRGSALSNMDKWIDGILKDEKP</sequence>
<name>A0ACC5VR58_9GAMM</name>
<evidence type="ECO:0000313" key="2">
    <source>
        <dbReference type="Proteomes" id="UP001319846"/>
    </source>
</evidence>
<comment type="caution">
    <text evidence="1">The sequence shown here is derived from an EMBL/GenBank/DDBJ whole genome shotgun (WGS) entry which is preliminary data.</text>
</comment>
<organism evidence="1 2">
    <name type="scientific">Vreelandella aquamarina</name>
    <dbReference type="NCBI Taxonomy" id="77097"/>
    <lineage>
        <taxon>Bacteria</taxon>
        <taxon>Pseudomonadati</taxon>
        <taxon>Pseudomonadota</taxon>
        <taxon>Gammaproteobacteria</taxon>
        <taxon>Oceanospirillales</taxon>
        <taxon>Halomonadaceae</taxon>
        <taxon>Vreelandella</taxon>
    </lineage>
</organism>
<reference evidence="1" key="1">
    <citation type="submission" date="2020-06" db="EMBL/GenBank/DDBJ databases">
        <title>Whole Genome Sequence of Halomonas aquamarina MB598.</title>
        <authorList>
            <person name="Pervaiz M."/>
            <person name="Fariq A."/>
            <person name="Yasmin A."/>
            <person name="Welch M."/>
        </authorList>
    </citation>
    <scope>NUCLEOTIDE SEQUENCE</scope>
    <source>
        <strain evidence="1">MB598</strain>
    </source>
</reference>
<proteinExistence type="predicted"/>
<dbReference type="EMBL" id="JABYQT010000001">
    <property type="protein sequence ID" value="MBZ5486186.1"/>
    <property type="molecule type" value="Genomic_DNA"/>
</dbReference>
<dbReference type="Proteomes" id="UP001319846">
    <property type="component" value="Unassembled WGS sequence"/>
</dbReference>
<evidence type="ECO:0000313" key="1">
    <source>
        <dbReference type="EMBL" id="MBZ5486186.1"/>
    </source>
</evidence>
<keyword evidence="2" id="KW-1185">Reference proteome</keyword>
<protein>
    <submittedName>
        <fullName evidence="1">Uncharacterized protein</fullName>
    </submittedName>
</protein>